<protein>
    <recommendedName>
        <fullName evidence="3">Zinc finger GRF-type domain-containing protein</fullName>
    </recommendedName>
</protein>
<organism evidence="1">
    <name type="scientific">Oryza punctata</name>
    <name type="common">Red rice</name>
    <dbReference type="NCBI Taxonomy" id="4537"/>
    <lineage>
        <taxon>Eukaryota</taxon>
        <taxon>Viridiplantae</taxon>
        <taxon>Streptophyta</taxon>
        <taxon>Embryophyta</taxon>
        <taxon>Tracheophyta</taxon>
        <taxon>Spermatophyta</taxon>
        <taxon>Magnoliopsida</taxon>
        <taxon>Liliopsida</taxon>
        <taxon>Poales</taxon>
        <taxon>Poaceae</taxon>
        <taxon>BOP clade</taxon>
        <taxon>Oryzoideae</taxon>
        <taxon>Oryzeae</taxon>
        <taxon>Oryzinae</taxon>
        <taxon>Oryza</taxon>
    </lineage>
</organism>
<proteinExistence type="predicted"/>
<dbReference type="Proteomes" id="UP000026962">
    <property type="component" value="Chromosome 11"/>
</dbReference>
<keyword evidence="2" id="KW-1185">Reference proteome</keyword>
<accession>A0A0E0MGD8</accession>
<sequence length="120" mass="13692">MEREIRRYILEGKDIQPKPGVPRGSSEELATAIGCQGRSNNTYREEFTMKHCGVFTRIINGVSFGSSRRAGRTRDVHSRLYGKCPECELKTIVRRKVKTPGNNGRIFYTCPSHQMTRSIQ</sequence>
<evidence type="ECO:0008006" key="3">
    <source>
        <dbReference type="Google" id="ProtNLM"/>
    </source>
</evidence>
<evidence type="ECO:0000313" key="2">
    <source>
        <dbReference type="Proteomes" id="UP000026962"/>
    </source>
</evidence>
<dbReference type="Gramene" id="OPUNC11G14150.1">
    <property type="protein sequence ID" value="OPUNC11G14150.1"/>
    <property type="gene ID" value="OPUNC11G14150"/>
</dbReference>
<dbReference type="HOGENOM" id="CLU_2053480_0_0_1"/>
<name>A0A0E0MGD8_ORYPU</name>
<reference evidence="1" key="1">
    <citation type="submission" date="2015-04" db="UniProtKB">
        <authorList>
            <consortium name="EnsemblPlants"/>
        </authorList>
    </citation>
    <scope>IDENTIFICATION</scope>
</reference>
<reference evidence="1" key="2">
    <citation type="submission" date="2018-05" db="EMBL/GenBank/DDBJ databases">
        <title>OpunRS2 (Oryza punctata Reference Sequence Version 2).</title>
        <authorList>
            <person name="Zhang J."/>
            <person name="Kudrna D."/>
            <person name="Lee S."/>
            <person name="Talag J."/>
            <person name="Welchert J."/>
            <person name="Wing R.A."/>
        </authorList>
    </citation>
    <scope>NUCLEOTIDE SEQUENCE [LARGE SCALE GENOMIC DNA]</scope>
</reference>
<dbReference type="AlphaFoldDB" id="A0A0E0MGD8"/>
<dbReference type="EnsemblPlants" id="OPUNC11G14150.1">
    <property type="protein sequence ID" value="OPUNC11G14150.1"/>
    <property type="gene ID" value="OPUNC11G14150"/>
</dbReference>
<evidence type="ECO:0000313" key="1">
    <source>
        <dbReference type="EnsemblPlants" id="OPUNC11G14150.1"/>
    </source>
</evidence>